<evidence type="ECO:0000259" key="2">
    <source>
        <dbReference type="Pfam" id="PF14583"/>
    </source>
</evidence>
<evidence type="ECO:0000313" key="3">
    <source>
        <dbReference type="EMBL" id="MCU4973543.1"/>
    </source>
</evidence>
<feature type="domain" description="Oligogalacturonate lyase" evidence="2">
    <location>
        <begin position="16"/>
        <end position="275"/>
    </location>
</feature>
<accession>A0ABT2QF31</accession>
<evidence type="ECO:0000313" key="4">
    <source>
        <dbReference type="Proteomes" id="UP001320972"/>
    </source>
</evidence>
<feature type="region of interest" description="Disordered" evidence="1">
    <location>
        <begin position="270"/>
        <end position="299"/>
    </location>
</feature>
<dbReference type="InterPro" id="IPR015943">
    <property type="entry name" value="WD40/YVTN_repeat-like_dom_sf"/>
</dbReference>
<name>A0ABT2QF31_9EURY</name>
<proteinExistence type="predicted"/>
<gene>
    <name evidence="3" type="ORF">OB955_12425</name>
</gene>
<dbReference type="Pfam" id="PF14583">
    <property type="entry name" value="Pectate_lyase22"/>
    <property type="match status" value="1"/>
</dbReference>
<dbReference type="Pfam" id="PF07676">
    <property type="entry name" value="PD40"/>
    <property type="match status" value="1"/>
</dbReference>
<comment type="caution">
    <text evidence="3">The sequence shown here is derived from an EMBL/GenBank/DDBJ whole genome shotgun (WGS) entry which is preliminary data.</text>
</comment>
<sequence>MTDMDTDTIPQGPKAGRNWPAEWAEYDDPNTGARVTRLTSYPGADDYHLYFTEDGWYDDGRRLLFRSDRSDSRQLYSIDLESGLITQVTDLEGFEGGTSIHHETSDAYFWVDGRLVRFDLDRLRVTDVIYEAPEGYNRGSMDVNADGSVVYAAITEDVDLPGEEQWMDEMMAAEPHIQIFAIPTDGSDGDREPELIHEEERWASSHVNASPTDPGIFIFCQEGPWDGVDHRIWVADAETGETWKIREVPEEGGVGHEYWMADGERIGYHGSLRDPQGRDRVDDPEPFIGSARYDDTDHRETDLPDEVYALTHTHANSPELLVCDGSFTGVAHNLLYRWDEESESYEGPRSLATVDWRPESPHPHSRFSPDGSQVLFDSNRYDGSSNLYLVDVPPFEDLPEYETD</sequence>
<dbReference type="PANTHER" id="PTHR36842:SF1">
    <property type="entry name" value="PROTEIN TOLB"/>
    <property type="match status" value="1"/>
</dbReference>
<dbReference type="EMBL" id="JAOPKB010000006">
    <property type="protein sequence ID" value="MCU4973543.1"/>
    <property type="molecule type" value="Genomic_DNA"/>
</dbReference>
<dbReference type="InterPro" id="IPR027946">
    <property type="entry name" value="Ogl_dom"/>
</dbReference>
<reference evidence="3 4" key="1">
    <citation type="submission" date="2022-09" db="EMBL/GenBank/DDBJ databases">
        <title>Enrichment on poylsaccharides allowed isolation of novel metabolic and taxonomic groups of Haloarchaea.</title>
        <authorList>
            <person name="Sorokin D.Y."/>
            <person name="Elcheninov A.G."/>
            <person name="Khizhniak T.V."/>
            <person name="Kolganova T.V."/>
            <person name="Kublanov I.V."/>
        </authorList>
    </citation>
    <scope>NUCLEOTIDE SEQUENCE [LARGE SCALE GENOMIC DNA]</scope>
    <source>
        <strain evidence="3 4">AArc-m2/3/4</strain>
    </source>
</reference>
<dbReference type="PANTHER" id="PTHR36842">
    <property type="entry name" value="PROTEIN TOLB HOMOLOG"/>
    <property type="match status" value="1"/>
</dbReference>
<feature type="compositionally biased region" description="Basic and acidic residues" evidence="1">
    <location>
        <begin position="270"/>
        <end position="283"/>
    </location>
</feature>
<dbReference type="SUPFAM" id="SSF82171">
    <property type="entry name" value="DPP6 N-terminal domain-like"/>
    <property type="match status" value="1"/>
</dbReference>
<dbReference type="Gene3D" id="2.130.10.10">
    <property type="entry name" value="YVTN repeat-like/Quinoprotein amine dehydrogenase"/>
    <property type="match status" value="1"/>
</dbReference>
<evidence type="ECO:0000256" key="1">
    <source>
        <dbReference type="SAM" id="MobiDB-lite"/>
    </source>
</evidence>
<keyword evidence="3" id="KW-0456">Lyase</keyword>
<keyword evidence="4" id="KW-1185">Reference proteome</keyword>
<protein>
    <submittedName>
        <fullName evidence="3">Oligogalacturonate lyase family protein</fullName>
    </submittedName>
</protein>
<dbReference type="InterPro" id="IPR011659">
    <property type="entry name" value="WD40"/>
</dbReference>
<feature type="region of interest" description="Disordered" evidence="1">
    <location>
        <begin position="1"/>
        <end position="23"/>
    </location>
</feature>
<dbReference type="GO" id="GO:0016829">
    <property type="term" value="F:lyase activity"/>
    <property type="evidence" value="ECO:0007669"/>
    <property type="project" value="UniProtKB-KW"/>
</dbReference>
<organism evidence="3 4">
    <name type="scientific">Natronoglomus mannanivorans</name>
    <dbReference type="NCBI Taxonomy" id="2979990"/>
    <lineage>
        <taxon>Archaea</taxon>
        <taxon>Methanobacteriati</taxon>
        <taxon>Methanobacteriota</taxon>
        <taxon>Stenosarchaea group</taxon>
        <taxon>Halobacteria</taxon>
        <taxon>Halobacteriales</taxon>
        <taxon>Natrialbaceae</taxon>
        <taxon>Natronoglomus</taxon>
    </lineage>
</organism>
<dbReference type="Proteomes" id="UP001320972">
    <property type="component" value="Unassembled WGS sequence"/>
</dbReference>
<dbReference type="RefSeq" id="WP_338008004.1">
    <property type="nucleotide sequence ID" value="NZ_JAOPKB010000006.1"/>
</dbReference>